<dbReference type="EMBL" id="VDMD01000014">
    <property type="protein sequence ID" value="TRM62013.1"/>
    <property type="molecule type" value="Genomic_DNA"/>
</dbReference>
<feature type="non-terminal residue" evidence="1">
    <location>
        <position position="247"/>
    </location>
</feature>
<dbReference type="Gene3D" id="2.120.10.80">
    <property type="entry name" value="Kelch-type beta propeller"/>
    <property type="match status" value="1"/>
</dbReference>
<sequence length="247" mass="29407">FSQALDWTHEALVVVHNLRWKSPVPLHGWKDFHLAVPELVVQFCVSCELMSQIFLYIGNTGSAMSVLSKGIRETISIPGDWRRRRDFKDATDMRKQVDIGQLRHPDPKSRPTHISDPRLQVWGSWTRLHAKRPVKKELMERQGHTCFIWKSRLYLAGGRNGTFTFFRDLWYLDLEADDLAWRKLPDYPVPVEETNMFWNWTMVVHDNKAYVVNGRRNVDYFDLITEKWERLQCTYEPLSRNERNWPY</sequence>
<dbReference type="OrthoDB" id="432528at2759"/>
<name>A0A550CB36_9AGAR</name>
<accession>A0A550CB36</accession>
<comment type="caution">
    <text evidence="1">The sequence shown here is derived from an EMBL/GenBank/DDBJ whole genome shotgun (WGS) entry which is preliminary data.</text>
</comment>
<dbReference type="Proteomes" id="UP000320762">
    <property type="component" value="Unassembled WGS sequence"/>
</dbReference>
<organism evidence="1 2">
    <name type="scientific">Schizophyllum amplum</name>
    <dbReference type="NCBI Taxonomy" id="97359"/>
    <lineage>
        <taxon>Eukaryota</taxon>
        <taxon>Fungi</taxon>
        <taxon>Dikarya</taxon>
        <taxon>Basidiomycota</taxon>
        <taxon>Agaricomycotina</taxon>
        <taxon>Agaricomycetes</taxon>
        <taxon>Agaricomycetidae</taxon>
        <taxon>Agaricales</taxon>
        <taxon>Schizophyllaceae</taxon>
        <taxon>Schizophyllum</taxon>
    </lineage>
</organism>
<evidence type="ECO:0000313" key="1">
    <source>
        <dbReference type="EMBL" id="TRM62013.1"/>
    </source>
</evidence>
<feature type="non-terminal residue" evidence="1">
    <location>
        <position position="1"/>
    </location>
</feature>
<protein>
    <submittedName>
        <fullName evidence="1">Uncharacterized protein</fullName>
    </submittedName>
</protein>
<dbReference type="SUPFAM" id="SSF117281">
    <property type="entry name" value="Kelch motif"/>
    <property type="match status" value="1"/>
</dbReference>
<proteinExistence type="predicted"/>
<keyword evidence="2" id="KW-1185">Reference proteome</keyword>
<gene>
    <name evidence="1" type="ORF">BD626DRAFT_361460</name>
</gene>
<reference evidence="1 2" key="1">
    <citation type="journal article" date="2019" name="New Phytol.">
        <title>Comparative genomics reveals unique wood-decay strategies and fruiting body development in the Schizophyllaceae.</title>
        <authorList>
            <person name="Almasi E."/>
            <person name="Sahu N."/>
            <person name="Krizsan K."/>
            <person name="Balint B."/>
            <person name="Kovacs G.M."/>
            <person name="Kiss B."/>
            <person name="Cseklye J."/>
            <person name="Drula E."/>
            <person name="Henrissat B."/>
            <person name="Nagy I."/>
            <person name="Chovatia M."/>
            <person name="Adam C."/>
            <person name="LaButti K."/>
            <person name="Lipzen A."/>
            <person name="Riley R."/>
            <person name="Grigoriev I.V."/>
            <person name="Nagy L.G."/>
        </authorList>
    </citation>
    <scope>NUCLEOTIDE SEQUENCE [LARGE SCALE GENOMIC DNA]</scope>
    <source>
        <strain evidence="1 2">NL-1724</strain>
    </source>
</reference>
<evidence type="ECO:0000313" key="2">
    <source>
        <dbReference type="Proteomes" id="UP000320762"/>
    </source>
</evidence>
<dbReference type="InterPro" id="IPR015915">
    <property type="entry name" value="Kelch-typ_b-propeller"/>
</dbReference>
<dbReference type="AlphaFoldDB" id="A0A550CB36"/>